<dbReference type="SUPFAM" id="SSF55931">
    <property type="entry name" value="Glutamine synthetase/guanido kinase"/>
    <property type="match status" value="1"/>
</dbReference>
<dbReference type="InterPro" id="IPR014746">
    <property type="entry name" value="Gln_synth/guanido_kin_cat_dom"/>
</dbReference>
<organism evidence="11 12">
    <name type="scientific">Candidatus Paraluminiphilus aquimaris</name>
    <dbReference type="NCBI Taxonomy" id="2518994"/>
    <lineage>
        <taxon>Bacteria</taxon>
        <taxon>Pseudomonadati</taxon>
        <taxon>Pseudomonadota</taxon>
        <taxon>Gammaproteobacteria</taxon>
        <taxon>Cellvibrionales</taxon>
        <taxon>Halieaceae</taxon>
        <taxon>Candidatus Paraluminiphilus</taxon>
    </lineage>
</organism>
<dbReference type="Proteomes" id="UP001317963">
    <property type="component" value="Chromosome"/>
</dbReference>
<feature type="domain" description="Glutamate--cysteine ligase" evidence="10">
    <location>
        <begin position="9"/>
        <end position="378"/>
    </location>
</feature>
<protein>
    <recommendedName>
        <fullName evidence="8">Glutamate--cysteine ligase</fullName>
        <ecNumber evidence="8">6.3.2.2</ecNumber>
    </recommendedName>
    <alternativeName>
        <fullName evidence="8">Gamma-ECS</fullName>
        <shortName evidence="8">GCS</shortName>
    </alternativeName>
    <alternativeName>
        <fullName evidence="8">Gamma-glutamylcysteine synthetase</fullName>
    </alternativeName>
</protein>
<keyword evidence="3 8" id="KW-0436">Ligase</keyword>
<dbReference type="RefSeq" id="WP_279242138.1">
    <property type="nucleotide sequence ID" value="NZ_CP036501.1"/>
</dbReference>
<dbReference type="EMBL" id="CP036501">
    <property type="protein sequence ID" value="UZP73360.1"/>
    <property type="molecule type" value="Genomic_DNA"/>
</dbReference>
<keyword evidence="5 8" id="KW-0547">Nucleotide-binding</keyword>
<dbReference type="InterPro" id="IPR007370">
    <property type="entry name" value="Glu_cys_ligase"/>
</dbReference>
<keyword evidence="12" id="KW-1185">Reference proteome</keyword>
<evidence type="ECO:0000256" key="2">
    <source>
        <dbReference type="ARBA" id="ARBA00008772"/>
    </source>
</evidence>
<evidence type="ECO:0000256" key="9">
    <source>
        <dbReference type="RuleBase" id="RU004391"/>
    </source>
</evidence>
<comment type="catalytic activity">
    <reaction evidence="7 8 9">
        <text>L-cysteine + L-glutamate + ATP = gamma-L-glutamyl-L-cysteine + ADP + phosphate + H(+)</text>
        <dbReference type="Rhea" id="RHEA:13285"/>
        <dbReference type="ChEBI" id="CHEBI:15378"/>
        <dbReference type="ChEBI" id="CHEBI:29985"/>
        <dbReference type="ChEBI" id="CHEBI:30616"/>
        <dbReference type="ChEBI" id="CHEBI:35235"/>
        <dbReference type="ChEBI" id="CHEBI:43474"/>
        <dbReference type="ChEBI" id="CHEBI:58173"/>
        <dbReference type="ChEBI" id="CHEBI:456216"/>
        <dbReference type="EC" id="6.3.2.2"/>
    </reaction>
</comment>
<dbReference type="GO" id="GO:0004357">
    <property type="term" value="F:glutamate-cysteine ligase activity"/>
    <property type="evidence" value="ECO:0007669"/>
    <property type="project" value="UniProtKB-EC"/>
</dbReference>
<evidence type="ECO:0000256" key="6">
    <source>
        <dbReference type="ARBA" id="ARBA00022840"/>
    </source>
</evidence>
<dbReference type="HAMAP" id="MF_00578">
    <property type="entry name" value="Glu_cys_ligase"/>
    <property type="match status" value="1"/>
</dbReference>
<comment type="pathway">
    <text evidence="1 8 9">Sulfur metabolism; glutathione biosynthesis; glutathione from L-cysteine and L-glutamate: step 1/2.</text>
</comment>
<reference evidence="11 12" key="1">
    <citation type="submission" date="2019-02" db="EMBL/GenBank/DDBJ databases">
        <title>Halieaceae_genomes.</title>
        <authorList>
            <person name="Li S.-H."/>
        </authorList>
    </citation>
    <scope>NUCLEOTIDE SEQUENCE [LARGE SCALE GENOMIC DNA]</scope>
    <source>
        <strain evidence="11 12">JH123</strain>
    </source>
</reference>
<evidence type="ECO:0000313" key="11">
    <source>
        <dbReference type="EMBL" id="UZP73360.1"/>
    </source>
</evidence>
<evidence type="ECO:0000256" key="8">
    <source>
        <dbReference type="HAMAP-Rule" id="MF_00578"/>
    </source>
</evidence>
<evidence type="ECO:0000256" key="4">
    <source>
        <dbReference type="ARBA" id="ARBA00022684"/>
    </source>
</evidence>
<proteinExistence type="inferred from homology"/>
<dbReference type="PANTHER" id="PTHR38761">
    <property type="entry name" value="GLUTAMATE--CYSTEINE LIGASE"/>
    <property type="match status" value="1"/>
</dbReference>
<dbReference type="InterPro" id="IPR006334">
    <property type="entry name" value="Glut_cys_ligase"/>
</dbReference>
<dbReference type="Pfam" id="PF04262">
    <property type="entry name" value="Glu_cys_ligase"/>
    <property type="match status" value="1"/>
</dbReference>
<dbReference type="NCBIfam" id="TIGR01434">
    <property type="entry name" value="glu_cys_ligase"/>
    <property type="match status" value="1"/>
</dbReference>
<comment type="similarity">
    <text evidence="2 8">Belongs to the glutamate--cysteine ligase type 1 family. Type 1 subfamily.</text>
</comment>
<evidence type="ECO:0000256" key="1">
    <source>
        <dbReference type="ARBA" id="ARBA00005006"/>
    </source>
</evidence>
<evidence type="ECO:0000256" key="3">
    <source>
        <dbReference type="ARBA" id="ARBA00022598"/>
    </source>
</evidence>
<evidence type="ECO:0000256" key="5">
    <source>
        <dbReference type="ARBA" id="ARBA00022741"/>
    </source>
</evidence>
<evidence type="ECO:0000259" key="10">
    <source>
        <dbReference type="Pfam" id="PF04262"/>
    </source>
</evidence>
<keyword evidence="6 8" id="KW-0067">ATP-binding</keyword>
<evidence type="ECO:0000256" key="7">
    <source>
        <dbReference type="ARBA" id="ARBA00048819"/>
    </source>
</evidence>
<keyword evidence="4 8" id="KW-0317">Glutathione biosynthesis</keyword>
<sequence>MTADAFRNLIAQTRDKSFLVARRGIEKEGLRVSRDTHRISQLPHPTALGSALTHSAITTDYSEALLEFITGVHATPESALEELFHLHAYTSQSLPDEIIWSASMPGELEGEADIPIAHYGSSNIGTMKRVYRNGLGARYGRAMQAIAGIHYNFSLPETFWELSLAHSETTLSIKDWRTQGYLALIRNFQRRLWLLNFLTGSSPAVSRSFLAGQAPKHLVEGQSKTLMSRHATSLRMGDLGYTSSAQDGLQICYNQLETYIQTLTDAIVEPHEHYASLPPTSQGELLQLNHGLLQIENEFYSAIRPKRVTQSGEAPVRALRARGIEYVEVRCLDVNPFTPLGIDVDTTALVDTFVLSCLLEDSPLCTSHSRKIDNENNQRALNQGRSPSLRLLDDAGNEQTVVEASASILMSMEATAELLDSANQTSRHVEAVNAARSKIVGDEETYSARVVRELDEQSVDYSTLMGEYSKRWNRIFQDFALPLNARTQLADEAIASLRKQREIEKSDTSTFDAFLQAFYTQYH</sequence>
<dbReference type="Gene3D" id="3.30.590.20">
    <property type="match status" value="1"/>
</dbReference>
<gene>
    <name evidence="8" type="primary">gshA</name>
    <name evidence="11" type="ORF">E0F26_00800</name>
</gene>
<evidence type="ECO:0000313" key="12">
    <source>
        <dbReference type="Proteomes" id="UP001317963"/>
    </source>
</evidence>
<dbReference type="EC" id="6.3.2.2" evidence="8"/>
<dbReference type="PANTHER" id="PTHR38761:SF1">
    <property type="entry name" value="GLUTAMATE--CYSTEINE LIGASE"/>
    <property type="match status" value="1"/>
</dbReference>
<accession>A0ABY6Q3C8</accession>
<name>A0ABY6Q3C8_9GAMM</name>